<evidence type="ECO:0000256" key="5">
    <source>
        <dbReference type="ARBA" id="ARBA00023065"/>
    </source>
</evidence>
<comment type="subcellular location">
    <subcellularLocation>
        <location evidence="1">Membrane</location>
        <topology evidence="1">Multi-pass membrane protein</topology>
    </subcellularLocation>
</comment>
<feature type="transmembrane region" description="Helical" evidence="9">
    <location>
        <begin position="228"/>
        <end position="247"/>
    </location>
</feature>
<feature type="domain" description="Potassium channel" evidence="10">
    <location>
        <begin position="114"/>
        <end position="169"/>
    </location>
</feature>
<dbReference type="PANTHER" id="PTHR11003:SF249">
    <property type="entry name" value="TWO PORE POTASSIUM CHANNEL PROTEIN SUP-9"/>
    <property type="match status" value="1"/>
</dbReference>
<keyword evidence="4 9" id="KW-1133">Transmembrane helix</keyword>
<evidence type="ECO:0000313" key="12">
    <source>
        <dbReference type="Proteomes" id="UP000288716"/>
    </source>
</evidence>
<evidence type="ECO:0000256" key="6">
    <source>
        <dbReference type="ARBA" id="ARBA00023136"/>
    </source>
</evidence>
<feature type="domain" description="Potassium channel" evidence="10">
    <location>
        <begin position="210"/>
        <end position="283"/>
    </location>
</feature>
<name>A0A443STD5_9ACAR</name>
<feature type="transmembrane region" description="Helical" evidence="9">
    <location>
        <begin position="47"/>
        <end position="68"/>
    </location>
</feature>
<feature type="transmembrane region" description="Helical" evidence="9">
    <location>
        <begin position="259"/>
        <end position="282"/>
    </location>
</feature>
<keyword evidence="12" id="KW-1185">Reference proteome</keyword>
<evidence type="ECO:0000313" key="11">
    <source>
        <dbReference type="EMBL" id="RWS30798.1"/>
    </source>
</evidence>
<dbReference type="InterPro" id="IPR003280">
    <property type="entry name" value="2pore_dom_K_chnl"/>
</dbReference>
<evidence type="ECO:0000256" key="2">
    <source>
        <dbReference type="ARBA" id="ARBA00022448"/>
    </source>
</evidence>
<sequence>MFTDTCGHHESSLQSSLRVESNVDSYSTISDDDERTFSFWTTNTRKLTIVSVIYIAAFGLSAYLLQFIETIEELQIRSQLIQAHRTFLMKNPHIDDKVQLDTDGGHLEPIKDANWDYTSSLLFVSSIVTTIGYGNITPTTYIGKVVSICFAMVGIPSTIFILLSVVKILLKGPVILLESWIVWNLYRLHSVTSLMFIQILHLITVAIVVVFFVFLIPATVFWNLEPNWSFLDSVYYCFITATTIGLGDYVPGRTVNTTFYRICTMAYMFFGVLMMMLLIAVIKRIPIFNFEKILRLEEVKEDLQTIERIRIITGHDCNCEYSSIKVQHVTYGTTV</sequence>
<evidence type="ECO:0000259" key="10">
    <source>
        <dbReference type="Pfam" id="PF07885"/>
    </source>
</evidence>
<evidence type="ECO:0000256" key="4">
    <source>
        <dbReference type="ARBA" id="ARBA00022989"/>
    </source>
</evidence>
<accession>A0A443STD5</accession>
<dbReference type="PANTHER" id="PTHR11003">
    <property type="entry name" value="POTASSIUM CHANNEL, SUBFAMILY K"/>
    <property type="match status" value="1"/>
</dbReference>
<dbReference type="Proteomes" id="UP000288716">
    <property type="component" value="Unassembled WGS sequence"/>
</dbReference>
<dbReference type="PRINTS" id="PR01333">
    <property type="entry name" value="2POREKCHANEL"/>
</dbReference>
<dbReference type="GO" id="GO:0005886">
    <property type="term" value="C:plasma membrane"/>
    <property type="evidence" value="ECO:0007669"/>
    <property type="project" value="TreeGrafter"/>
</dbReference>
<protein>
    <submittedName>
        <fullName evidence="11">Potassium channel subfamily K member 1-like protein</fullName>
    </submittedName>
</protein>
<feature type="transmembrane region" description="Helical" evidence="9">
    <location>
        <begin position="117"/>
        <end position="136"/>
    </location>
</feature>
<dbReference type="Pfam" id="PF07885">
    <property type="entry name" value="Ion_trans_2"/>
    <property type="match status" value="2"/>
</dbReference>
<organism evidence="11 12">
    <name type="scientific">Leptotrombidium deliense</name>
    <dbReference type="NCBI Taxonomy" id="299467"/>
    <lineage>
        <taxon>Eukaryota</taxon>
        <taxon>Metazoa</taxon>
        <taxon>Ecdysozoa</taxon>
        <taxon>Arthropoda</taxon>
        <taxon>Chelicerata</taxon>
        <taxon>Arachnida</taxon>
        <taxon>Acari</taxon>
        <taxon>Acariformes</taxon>
        <taxon>Trombidiformes</taxon>
        <taxon>Prostigmata</taxon>
        <taxon>Anystina</taxon>
        <taxon>Parasitengona</taxon>
        <taxon>Trombiculoidea</taxon>
        <taxon>Trombiculidae</taxon>
        <taxon>Leptotrombidium</taxon>
    </lineage>
</organism>
<feature type="transmembrane region" description="Helical" evidence="9">
    <location>
        <begin position="190"/>
        <end position="216"/>
    </location>
</feature>
<feature type="transmembrane region" description="Helical" evidence="9">
    <location>
        <begin position="148"/>
        <end position="170"/>
    </location>
</feature>
<dbReference type="GO" id="GO:0015271">
    <property type="term" value="F:outward rectifier potassium channel activity"/>
    <property type="evidence" value="ECO:0007669"/>
    <property type="project" value="TreeGrafter"/>
</dbReference>
<evidence type="ECO:0000256" key="1">
    <source>
        <dbReference type="ARBA" id="ARBA00004141"/>
    </source>
</evidence>
<keyword evidence="7 8" id="KW-0407">Ion channel</keyword>
<comment type="similarity">
    <text evidence="8">Belongs to the two pore domain potassium channel (TC 1.A.1.8) family.</text>
</comment>
<gene>
    <name evidence="11" type="ORF">B4U80_05131</name>
</gene>
<dbReference type="OrthoDB" id="297496at2759"/>
<dbReference type="InterPro" id="IPR013099">
    <property type="entry name" value="K_chnl_dom"/>
</dbReference>
<evidence type="ECO:0000256" key="7">
    <source>
        <dbReference type="ARBA" id="ARBA00023303"/>
    </source>
</evidence>
<dbReference type="Gene3D" id="1.10.287.70">
    <property type="match status" value="1"/>
</dbReference>
<keyword evidence="5 8" id="KW-0406">Ion transport</keyword>
<dbReference type="EMBL" id="NCKV01000372">
    <property type="protein sequence ID" value="RWS30798.1"/>
    <property type="molecule type" value="Genomic_DNA"/>
</dbReference>
<proteinExistence type="inferred from homology"/>
<evidence type="ECO:0000256" key="9">
    <source>
        <dbReference type="SAM" id="Phobius"/>
    </source>
</evidence>
<reference evidence="11 12" key="1">
    <citation type="journal article" date="2018" name="Gigascience">
        <title>Genomes of trombidid mites reveal novel predicted allergens and laterally-transferred genes associated with secondary metabolism.</title>
        <authorList>
            <person name="Dong X."/>
            <person name="Chaisiri K."/>
            <person name="Xia D."/>
            <person name="Armstrong S.D."/>
            <person name="Fang Y."/>
            <person name="Donnelly M.J."/>
            <person name="Kadowaki T."/>
            <person name="McGarry J.W."/>
            <person name="Darby A.C."/>
            <person name="Makepeace B.L."/>
        </authorList>
    </citation>
    <scope>NUCLEOTIDE SEQUENCE [LARGE SCALE GENOMIC DNA]</scope>
    <source>
        <strain evidence="11">UoL-UT</strain>
    </source>
</reference>
<dbReference type="VEuPathDB" id="VectorBase:LDEU001242"/>
<dbReference type="STRING" id="299467.A0A443STD5"/>
<keyword evidence="3 8" id="KW-0812">Transmembrane</keyword>
<dbReference type="GO" id="GO:0030322">
    <property type="term" value="P:stabilization of membrane potential"/>
    <property type="evidence" value="ECO:0007669"/>
    <property type="project" value="TreeGrafter"/>
</dbReference>
<comment type="caution">
    <text evidence="11">The sequence shown here is derived from an EMBL/GenBank/DDBJ whole genome shotgun (WGS) entry which is preliminary data.</text>
</comment>
<dbReference type="SUPFAM" id="SSF81324">
    <property type="entry name" value="Voltage-gated potassium channels"/>
    <property type="match status" value="2"/>
</dbReference>
<dbReference type="GO" id="GO:0022841">
    <property type="term" value="F:potassium ion leak channel activity"/>
    <property type="evidence" value="ECO:0007669"/>
    <property type="project" value="TreeGrafter"/>
</dbReference>
<evidence type="ECO:0000256" key="8">
    <source>
        <dbReference type="RuleBase" id="RU003857"/>
    </source>
</evidence>
<keyword evidence="2 8" id="KW-0813">Transport</keyword>
<keyword evidence="6 9" id="KW-0472">Membrane</keyword>
<evidence type="ECO:0000256" key="3">
    <source>
        <dbReference type="ARBA" id="ARBA00022692"/>
    </source>
</evidence>
<dbReference type="AlphaFoldDB" id="A0A443STD5"/>